<keyword evidence="5" id="KW-0813">Transport</keyword>
<keyword evidence="5" id="KW-0762">Sugar transport</keyword>
<accession>A0A3P3XIG2</accession>
<feature type="signal peptide" evidence="3">
    <location>
        <begin position="1"/>
        <end position="21"/>
    </location>
</feature>
<keyword evidence="3" id="KW-0732">Signal</keyword>
<evidence type="ECO:0000256" key="2">
    <source>
        <dbReference type="ARBA" id="ARBA00007639"/>
    </source>
</evidence>
<protein>
    <submittedName>
        <fullName evidence="5">ABC sugar transporter, periplasmic ligand binding protein</fullName>
    </submittedName>
</protein>
<dbReference type="PANTHER" id="PTHR30036">
    <property type="entry name" value="D-XYLOSE-BINDING PERIPLASMIC PROTEIN"/>
    <property type="match status" value="1"/>
</dbReference>
<gene>
    <name evidence="5" type="ORF">SPIROBIBN47_260060</name>
</gene>
<comment type="subcellular location">
    <subcellularLocation>
        <location evidence="1">Cell envelope</location>
    </subcellularLocation>
</comment>
<evidence type="ECO:0000256" key="3">
    <source>
        <dbReference type="SAM" id="SignalP"/>
    </source>
</evidence>
<dbReference type="SUPFAM" id="SSF53822">
    <property type="entry name" value="Periplasmic binding protein-like I"/>
    <property type="match status" value="1"/>
</dbReference>
<dbReference type="EMBL" id="FWDM01000019">
    <property type="protein sequence ID" value="SLM12816.1"/>
    <property type="molecule type" value="Genomic_DNA"/>
</dbReference>
<comment type="similarity">
    <text evidence="2">Belongs to the bacterial solute-binding protein 2 family.</text>
</comment>
<feature type="chain" id="PRO_5017937822" evidence="3">
    <location>
        <begin position="22"/>
        <end position="333"/>
    </location>
</feature>
<proteinExistence type="inferred from homology"/>
<dbReference type="Gene3D" id="3.40.50.2300">
    <property type="match status" value="2"/>
</dbReference>
<feature type="domain" description="Periplasmic binding protein" evidence="4">
    <location>
        <begin position="33"/>
        <end position="289"/>
    </location>
</feature>
<evidence type="ECO:0000256" key="1">
    <source>
        <dbReference type="ARBA" id="ARBA00004196"/>
    </source>
</evidence>
<dbReference type="InterPro" id="IPR050555">
    <property type="entry name" value="Bact_Solute-Bind_Prot2"/>
</dbReference>
<name>A0A3P3XIG2_9SPIR</name>
<dbReference type="CDD" id="cd20001">
    <property type="entry name" value="PBP1_LsrB_Quorum_Sensing-like"/>
    <property type="match status" value="1"/>
</dbReference>
<dbReference type="Pfam" id="PF13407">
    <property type="entry name" value="Peripla_BP_4"/>
    <property type="match status" value="1"/>
</dbReference>
<dbReference type="InterPro" id="IPR028082">
    <property type="entry name" value="Peripla_BP_I"/>
</dbReference>
<dbReference type="GO" id="GO:0030288">
    <property type="term" value="C:outer membrane-bounded periplasmic space"/>
    <property type="evidence" value="ECO:0007669"/>
    <property type="project" value="TreeGrafter"/>
</dbReference>
<dbReference type="InterPro" id="IPR025997">
    <property type="entry name" value="SBP_2_dom"/>
</dbReference>
<dbReference type="AlphaFoldDB" id="A0A3P3XIG2"/>
<organism evidence="5">
    <name type="scientific">uncultured spirochete</name>
    <dbReference type="NCBI Taxonomy" id="156406"/>
    <lineage>
        <taxon>Bacteria</taxon>
        <taxon>Pseudomonadati</taxon>
        <taxon>Spirochaetota</taxon>
        <taxon>Spirochaetia</taxon>
        <taxon>Spirochaetales</taxon>
        <taxon>environmental samples</taxon>
    </lineage>
</organism>
<sequence length="333" mass="36566">MKRRILLGMLLAMMVVGLVSAQTATTASKKFTIATVVKVDGIAWFDRMREGVVKFGKDTGNTTFLLGPAKADAAEQVKIIEGLIAQKVDAICVVPFSPEALEPVLKKARDAGIIVISHEATNQQNIDYDIEAFVNEEYGAHMMDNLAKFMNYEGEYANFVGSLTSKSHNQWMDGAEARQKEKYPKMKLVSRRNEEYDDQNIAYQKTKELLTKYPNLKGILGSASTTAPGAGLAVEEAGLQNKVSVVGTSLVSSSGQYLKSGAVKMIFFWDPADAGYVMNKMALTLLTGGKITDGMNLGVKGYEKIKRDPQNPKVFYGQAWVDVTPANMNQYNF</sequence>
<dbReference type="GO" id="GO:0030246">
    <property type="term" value="F:carbohydrate binding"/>
    <property type="evidence" value="ECO:0007669"/>
    <property type="project" value="TreeGrafter"/>
</dbReference>
<dbReference type="PANTHER" id="PTHR30036:SF7">
    <property type="entry name" value="ABC TRANSPORTER PERIPLASMIC-BINDING PROTEIN YPHF"/>
    <property type="match status" value="1"/>
</dbReference>
<evidence type="ECO:0000313" key="5">
    <source>
        <dbReference type="EMBL" id="SLM12816.1"/>
    </source>
</evidence>
<evidence type="ECO:0000259" key="4">
    <source>
        <dbReference type="Pfam" id="PF13407"/>
    </source>
</evidence>
<reference evidence="5" key="1">
    <citation type="submission" date="2017-02" db="EMBL/GenBank/DDBJ databases">
        <authorList>
            <person name="Regsiter A."/>
            <person name="William W."/>
        </authorList>
    </citation>
    <scope>NUCLEOTIDE SEQUENCE</scope>
    <source>
        <strain evidence="5">Bib</strain>
    </source>
</reference>